<evidence type="ECO:0000256" key="1">
    <source>
        <dbReference type="SAM" id="SignalP"/>
    </source>
</evidence>
<feature type="signal peptide" evidence="1">
    <location>
        <begin position="1"/>
        <end position="23"/>
    </location>
</feature>
<evidence type="ECO:0000313" key="3">
    <source>
        <dbReference type="Proteomes" id="UP000315344"/>
    </source>
</evidence>
<dbReference type="InterPro" id="IPR007433">
    <property type="entry name" value="DUF481"/>
</dbReference>
<protein>
    <submittedName>
        <fullName evidence="2">DUF481 domain-containing protein</fullName>
    </submittedName>
</protein>
<comment type="caution">
    <text evidence="2">The sequence shown here is derived from an EMBL/GenBank/DDBJ whole genome shotgun (WGS) entry which is preliminary data.</text>
</comment>
<organism evidence="2 3">
    <name type="scientific">Paracoccus denitrificans</name>
    <dbReference type="NCBI Taxonomy" id="266"/>
    <lineage>
        <taxon>Bacteria</taxon>
        <taxon>Pseudomonadati</taxon>
        <taxon>Pseudomonadota</taxon>
        <taxon>Alphaproteobacteria</taxon>
        <taxon>Rhodobacterales</taxon>
        <taxon>Paracoccaceae</taxon>
        <taxon>Paracoccus</taxon>
    </lineage>
</organism>
<feature type="chain" id="PRO_5022118189" evidence="1">
    <location>
        <begin position="24"/>
        <end position="308"/>
    </location>
</feature>
<sequence>MKAVALLAGATAIATTLSLPAFAQTEITTGANIAGVSDVNDRIDDVQEAVEDDFARSNDSDRFGPQDRRQGLFGGVSMTYAGSSGNDESQDFALAGRLAYNQGQFAQSVGIGMEFGEDTDGDKDQEEVYAIYDAQYYFNDRFYAFALGRINQDGMVSEELDDYNDGLLDADEIEELEGRKKRDAFLGFGPGYRVLNTQDTTWRVQGGVGVRYTQAVDFDADDNLRSDTETGYILSSRFYHRFNDTVFITNDTDYLTSDEAGDEITNEFGVNFKMSDQLATRVSYSTEYQETRDIRTDNTLGVSLVYGF</sequence>
<dbReference type="EMBL" id="VAFL01000008">
    <property type="protein sequence ID" value="TKW66155.1"/>
    <property type="molecule type" value="Genomic_DNA"/>
</dbReference>
<reference evidence="2 3" key="1">
    <citation type="journal article" date="2017" name="Nat. Commun.">
        <title>In situ click chemistry generation of cyclooxygenase-2 inhibitors.</title>
        <authorList>
            <person name="Bhardwaj A."/>
            <person name="Kaur J."/>
            <person name="Wuest M."/>
            <person name="Wuest F."/>
        </authorList>
    </citation>
    <scope>NUCLEOTIDE SEQUENCE [LARGE SCALE GENOMIC DNA]</scope>
    <source>
        <strain evidence="2">S2_012_000_R3_94</strain>
    </source>
</reference>
<dbReference type="Pfam" id="PF04338">
    <property type="entry name" value="DUF481"/>
    <property type="match status" value="1"/>
</dbReference>
<evidence type="ECO:0000313" key="2">
    <source>
        <dbReference type="EMBL" id="TKW66155.1"/>
    </source>
</evidence>
<accession>A0A533I5X8</accession>
<dbReference type="Proteomes" id="UP000315344">
    <property type="component" value="Unassembled WGS sequence"/>
</dbReference>
<gene>
    <name evidence="2" type="ORF">DI616_11760</name>
</gene>
<proteinExistence type="predicted"/>
<keyword evidence="1" id="KW-0732">Signal</keyword>
<name>A0A533I5X8_PARDE</name>
<dbReference type="AlphaFoldDB" id="A0A533I5X8"/>